<dbReference type="RefSeq" id="WP_110046123.1">
    <property type="nucleotide sequence ID" value="NZ_CP054613.1"/>
</dbReference>
<dbReference type="Proteomes" id="UP000246635">
    <property type="component" value="Unassembled WGS sequence"/>
</dbReference>
<name>A0A2V2YN10_9BACL</name>
<dbReference type="EMBL" id="QGTQ01000023">
    <property type="protein sequence ID" value="PWV95967.1"/>
    <property type="molecule type" value="Genomic_DNA"/>
</dbReference>
<feature type="domain" description="ABC transporter" evidence="4">
    <location>
        <begin position="5"/>
        <end position="245"/>
    </location>
</feature>
<dbReference type="GO" id="GO:0005524">
    <property type="term" value="F:ATP binding"/>
    <property type="evidence" value="ECO:0007669"/>
    <property type="project" value="UniProtKB-KW"/>
</dbReference>
<organism evidence="5 6">
    <name type="scientific">Paenibacillus cellulosilyticus</name>
    <dbReference type="NCBI Taxonomy" id="375489"/>
    <lineage>
        <taxon>Bacteria</taxon>
        <taxon>Bacillati</taxon>
        <taxon>Bacillota</taxon>
        <taxon>Bacilli</taxon>
        <taxon>Bacillales</taxon>
        <taxon>Paenibacillaceae</taxon>
        <taxon>Paenibacillus</taxon>
    </lineage>
</organism>
<dbReference type="InterPro" id="IPR003439">
    <property type="entry name" value="ABC_transporter-like_ATP-bd"/>
</dbReference>
<evidence type="ECO:0000256" key="1">
    <source>
        <dbReference type="ARBA" id="ARBA00022448"/>
    </source>
</evidence>
<gene>
    <name evidence="5" type="ORF">DFQ01_12344</name>
</gene>
<evidence type="ECO:0000256" key="3">
    <source>
        <dbReference type="ARBA" id="ARBA00022840"/>
    </source>
</evidence>
<dbReference type="InterPro" id="IPR017871">
    <property type="entry name" value="ABC_transporter-like_CS"/>
</dbReference>
<protein>
    <submittedName>
        <fullName evidence="5">Putative ABC transport system ATP-binding protein</fullName>
    </submittedName>
</protein>
<comment type="caution">
    <text evidence="5">The sequence shown here is derived from an EMBL/GenBank/DDBJ whole genome shotgun (WGS) entry which is preliminary data.</text>
</comment>
<dbReference type="FunFam" id="3.40.50.300:FF:000032">
    <property type="entry name" value="Export ABC transporter ATP-binding protein"/>
    <property type="match status" value="1"/>
</dbReference>
<dbReference type="OrthoDB" id="9791546at2"/>
<keyword evidence="3 5" id="KW-0067">ATP-binding</keyword>
<dbReference type="CDD" id="cd03255">
    <property type="entry name" value="ABC_MJ0796_LolCDE_FtsE"/>
    <property type="match status" value="1"/>
</dbReference>
<sequence>MEALLEVQGLCKTFKQGEMTFHALKNVNLKVNKGEFVVVMGPSGSGKSTFLHVLGGLEPLTSGKIMIERQEIKDFHEEPHATRYRREKIGFVFQFFNLLASLTAVENISLPLVLAGRSEVEANREAACLLELVGLRGFERRRPAELSGGQQQRVALARGLVHRPQLLLADEPTGSLDSKTSEDVLRVIVQMKKTLNQSIIMVTHDPMVATYGDRIVFFRDGSIVGEMDGSGSEDRRDRSLVIYDRLHSLNEDKTA</sequence>
<dbReference type="AlphaFoldDB" id="A0A2V2YN10"/>
<evidence type="ECO:0000256" key="2">
    <source>
        <dbReference type="ARBA" id="ARBA00022741"/>
    </source>
</evidence>
<dbReference type="Pfam" id="PF00005">
    <property type="entry name" value="ABC_tran"/>
    <property type="match status" value="1"/>
</dbReference>
<evidence type="ECO:0000259" key="4">
    <source>
        <dbReference type="PROSITE" id="PS50893"/>
    </source>
</evidence>
<proteinExistence type="predicted"/>
<reference evidence="5 6" key="1">
    <citation type="submission" date="2018-05" db="EMBL/GenBank/DDBJ databases">
        <title>Genomic Encyclopedia of Type Strains, Phase III (KMG-III): the genomes of soil and plant-associated and newly described type strains.</title>
        <authorList>
            <person name="Whitman W."/>
        </authorList>
    </citation>
    <scope>NUCLEOTIDE SEQUENCE [LARGE SCALE GENOMIC DNA]</scope>
    <source>
        <strain evidence="5 6">CECT 5696</strain>
    </source>
</reference>
<dbReference type="InterPro" id="IPR015854">
    <property type="entry name" value="ABC_transpr_LolD-like"/>
</dbReference>
<dbReference type="Gene3D" id="3.40.50.300">
    <property type="entry name" value="P-loop containing nucleotide triphosphate hydrolases"/>
    <property type="match status" value="1"/>
</dbReference>
<dbReference type="PROSITE" id="PS00211">
    <property type="entry name" value="ABC_TRANSPORTER_1"/>
    <property type="match status" value="1"/>
</dbReference>
<keyword evidence="1" id="KW-0813">Transport</keyword>
<dbReference type="InterPro" id="IPR003593">
    <property type="entry name" value="AAA+_ATPase"/>
</dbReference>
<accession>A0A2V2YN10</accession>
<dbReference type="InterPro" id="IPR017911">
    <property type="entry name" value="MacB-like_ATP-bd"/>
</dbReference>
<keyword evidence="2" id="KW-0547">Nucleotide-binding</keyword>
<dbReference type="SUPFAM" id="SSF52540">
    <property type="entry name" value="P-loop containing nucleoside triphosphate hydrolases"/>
    <property type="match status" value="1"/>
</dbReference>
<dbReference type="GO" id="GO:0016887">
    <property type="term" value="F:ATP hydrolysis activity"/>
    <property type="evidence" value="ECO:0007669"/>
    <property type="project" value="InterPro"/>
</dbReference>
<evidence type="ECO:0000313" key="5">
    <source>
        <dbReference type="EMBL" id="PWV95967.1"/>
    </source>
</evidence>
<dbReference type="InterPro" id="IPR027417">
    <property type="entry name" value="P-loop_NTPase"/>
</dbReference>
<dbReference type="GO" id="GO:0098796">
    <property type="term" value="C:membrane protein complex"/>
    <property type="evidence" value="ECO:0007669"/>
    <property type="project" value="UniProtKB-ARBA"/>
</dbReference>
<dbReference type="GO" id="GO:0022857">
    <property type="term" value="F:transmembrane transporter activity"/>
    <property type="evidence" value="ECO:0007669"/>
    <property type="project" value="TreeGrafter"/>
</dbReference>
<dbReference type="GO" id="GO:0005886">
    <property type="term" value="C:plasma membrane"/>
    <property type="evidence" value="ECO:0007669"/>
    <property type="project" value="TreeGrafter"/>
</dbReference>
<keyword evidence="6" id="KW-1185">Reference proteome</keyword>
<evidence type="ECO:0000313" key="6">
    <source>
        <dbReference type="Proteomes" id="UP000246635"/>
    </source>
</evidence>
<dbReference type="SMART" id="SM00382">
    <property type="entry name" value="AAA"/>
    <property type="match status" value="1"/>
</dbReference>
<dbReference type="PROSITE" id="PS50893">
    <property type="entry name" value="ABC_TRANSPORTER_2"/>
    <property type="match status" value="1"/>
</dbReference>
<dbReference type="PANTHER" id="PTHR24220">
    <property type="entry name" value="IMPORT ATP-BINDING PROTEIN"/>
    <property type="match status" value="1"/>
</dbReference>